<protein>
    <submittedName>
        <fullName evidence="2">Acyl-CoA N-acyltransferase</fullName>
    </submittedName>
</protein>
<sequence length="228" mass="26346">MHYEFFSGEFDLEEVYPGLFQRSIHAYTEEEVTNYIRYKGRDITVFPGSSGLRPLSVDKEVHRYIRESTPPVLSKTRVIKNFWQPYAEPQEEDDWICFLFDRGRIVGYYKGSVYLDELERRFSADSYISISPEYQGRGLCKGLAQFTYDKLVTLLQAEYIVITVASTLGAGACRCYVRAAKDLGLRTYGSVVNYYPDYKFIEIVDCNVPDLDHLIFSFAPLDEIMVST</sequence>
<dbReference type="Pfam" id="PF00583">
    <property type="entry name" value="Acetyltransf_1"/>
    <property type="match status" value="1"/>
</dbReference>
<reference evidence="2" key="1">
    <citation type="submission" date="2018-03" db="EMBL/GenBank/DDBJ databases">
        <authorList>
            <consortium name="Urmite Genomes"/>
        </authorList>
    </citation>
    <scope>NUCLEOTIDE SEQUENCE [LARGE SCALE GENOMIC DNA]</scope>
    <source>
        <strain evidence="2">IHUMI-27.7</strain>
    </source>
</reference>
<dbReference type="InterPro" id="IPR000182">
    <property type="entry name" value="GNAT_dom"/>
</dbReference>
<dbReference type="PROSITE" id="PS51186">
    <property type="entry name" value="GNAT"/>
    <property type="match status" value="1"/>
</dbReference>
<feature type="domain" description="N-acetyltransferase" evidence="1">
    <location>
        <begin position="50"/>
        <end position="207"/>
    </location>
</feature>
<organism evidence="2">
    <name type="scientific">Brazilian cedratvirus IHUMI</name>
    <dbReference type="NCBI Taxonomy" id="2126980"/>
    <lineage>
        <taxon>Viruses</taxon>
        <taxon>Pithoviruses</taxon>
        <taxon>Orthocedratvirinae</taxon>
        <taxon>Alphacedratvirus</taxon>
        <taxon>Alphacedratvirus brasiliense</taxon>
    </lineage>
</organism>
<dbReference type="Gene3D" id="3.40.630.30">
    <property type="match status" value="1"/>
</dbReference>
<evidence type="ECO:0000259" key="1">
    <source>
        <dbReference type="PROSITE" id="PS51186"/>
    </source>
</evidence>
<dbReference type="InterPro" id="IPR016181">
    <property type="entry name" value="Acyl_CoA_acyltransferase"/>
</dbReference>
<dbReference type="SUPFAM" id="SSF55729">
    <property type="entry name" value="Acyl-CoA N-acyltransferases (Nat)"/>
    <property type="match status" value="1"/>
</dbReference>
<dbReference type="GO" id="GO:0016747">
    <property type="term" value="F:acyltransferase activity, transferring groups other than amino-acyl groups"/>
    <property type="evidence" value="ECO:0007669"/>
    <property type="project" value="InterPro"/>
</dbReference>
<keyword evidence="3" id="KW-1185">Reference proteome</keyword>
<dbReference type="EMBL" id="LT994651">
    <property type="protein sequence ID" value="SPN79371.1"/>
    <property type="molecule type" value="Genomic_DNA"/>
</dbReference>
<gene>
    <name evidence="2" type="ORF">BRZCDTV_302</name>
</gene>
<evidence type="ECO:0000313" key="2">
    <source>
        <dbReference type="EMBL" id="SPN79371.1"/>
    </source>
</evidence>
<dbReference type="Proteomes" id="UP000273054">
    <property type="component" value="Segment"/>
</dbReference>
<keyword evidence="2" id="KW-0808">Transferase</keyword>
<accession>A0A2R8FEX7</accession>
<keyword evidence="2" id="KW-0012">Acyltransferase</keyword>
<evidence type="ECO:0000313" key="3">
    <source>
        <dbReference type="Proteomes" id="UP000273054"/>
    </source>
</evidence>
<proteinExistence type="predicted"/>
<name>A0A2R8FEX7_9VIRU</name>